<organism evidence="2 3">
    <name type="scientific">Streptomyces boetiae</name>
    <dbReference type="NCBI Taxonomy" id="3075541"/>
    <lineage>
        <taxon>Bacteria</taxon>
        <taxon>Bacillati</taxon>
        <taxon>Actinomycetota</taxon>
        <taxon>Actinomycetes</taxon>
        <taxon>Kitasatosporales</taxon>
        <taxon>Streptomycetaceae</taxon>
        <taxon>Streptomyces</taxon>
    </lineage>
</organism>
<evidence type="ECO:0000313" key="3">
    <source>
        <dbReference type="Proteomes" id="UP001183388"/>
    </source>
</evidence>
<sequence>MLTPGQKNHPGRTGQTAAAGWPALPPGLWRQVAEGRPDPSVLRLLRAARASRNLLLLRALHQRRRGAAAWDAIVAVLADVRRHDQEAFSAWAADPATGARLAHAVREGDGGVAEAAAAAAHRARRPFRLSVGVRNGTVALPGLGWAELAGDPAEACVERVPGGGTVVCAGSVRVRVPDRLGSPAPRWEPLPRLFLRAHGRRLSVRLETADPLRLGAPALPPAPCGAAAREGWRRRLGEAWRILAARHPAQAAAVAGTVTALVPLHAESAAGSRHRDWLSASFADAPGLLALAPLAAPASLAAALVHETQHSTLYALADCATLLDAEPGSRVPAPWSAEPRPPHALLQGAAAFLVTALFWHGESLHGNSGAREEFERWRRTAREAVATLAGSPWPTADGRRLINAMADVLSSWE</sequence>
<comment type="caution">
    <text evidence="2">The sequence shown here is derived from an EMBL/GenBank/DDBJ whole genome shotgun (WGS) entry which is preliminary data.</text>
</comment>
<name>A0ABU2LH07_9ACTN</name>
<feature type="region of interest" description="Disordered" evidence="1">
    <location>
        <begin position="1"/>
        <end position="21"/>
    </location>
</feature>
<dbReference type="EMBL" id="JAVREN010000077">
    <property type="protein sequence ID" value="MDT0310528.1"/>
    <property type="molecule type" value="Genomic_DNA"/>
</dbReference>
<keyword evidence="3" id="KW-1185">Reference proteome</keyword>
<accession>A0ABU2LH07</accession>
<proteinExistence type="predicted"/>
<evidence type="ECO:0000313" key="2">
    <source>
        <dbReference type="EMBL" id="MDT0310528.1"/>
    </source>
</evidence>
<evidence type="ECO:0000256" key="1">
    <source>
        <dbReference type="SAM" id="MobiDB-lite"/>
    </source>
</evidence>
<gene>
    <name evidence="2" type="ORF">RM780_26800</name>
</gene>
<dbReference type="Proteomes" id="UP001183388">
    <property type="component" value="Unassembled WGS sequence"/>
</dbReference>
<dbReference type="NCBIfam" id="TIGR04267">
    <property type="entry name" value="mod_HExxH"/>
    <property type="match status" value="1"/>
</dbReference>
<dbReference type="InterPro" id="IPR026337">
    <property type="entry name" value="AKG_HExxH"/>
</dbReference>
<dbReference type="RefSeq" id="WP_311633496.1">
    <property type="nucleotide sequence ID" value="NZ_JAVREN010000077.1"/>
</dbReference>
<protein>
    <submittedName>
        <fullName evidence="2">HEXXH motif-containing putative peptide modification protein</fullName>
    </submittedName>
</protein>
<reference evidence="3" key="1">
    <citation type="submission" date="2023-07" db="EMBL/GenBank/DDBJ databases">
        <title>30 novel species of actinomycetes from the DSMZ collection.</title>
        <authorList>
            <person name="Nouioui I."/>
        </authorList>
    </citation>
    <scope>NUCLEOTIDE SEQUENCE [LARGE SCALE GENOMIC DNA]</scope>
    <source>
        <strain evidence="3">DSM 44917</strain>
    </source>
</reference>